<dbReference type="PATRIC" id="fig|1179773.3.peg.7833"/>
<evidence type="ECO:0000256" key="1">
    <source>
        <dbReference type="SAM" id="Phobius"/>
    </source>
</evidence>
<keyword evidence="1" id="KW-1133">Transmembrane helix</keyword>
<evidence type="ECO:0000313" key="3">
    <source>
        <dbReference type="EMBL" id="CCH34977.1"/>
    </source>
</evidence>
<evidence type="ECO:0000313" key="4">
    <source>
        <dbReference type="Proteomes" id="UP000006281"/>
    </source>
</evidence>
<proteinExistence type="predicted"/>
<accession>K0KBP8</accession>
<dbReference type="Proteomes" id="UP000006281">
    <property type="component" value="Chromosome"/>
</dbReference>
<evidence type="ECO:0000256" key="2">
    <source>
        <dbReference type="SAM" id="SignalP"/>
    </source>
</evidence>
<reference evidence="3 4" key="1">
    <citation type="journal article" date="2012" name="BMC Genomics">
        <title>Complete genome sequence of Saccharothrix espanaensis DSM 44229T and comparison to the other completely sequenced Pseudonocardiaceae.</title>
        <authorList>
            <person name="Strobel T."/>
            <person name="Al-Dilaimi A."/>
            <person name="Blom J."/>
            <person name="Gessner A."/>
            <person name="Kalinowski J."/>
            <person name="Luzhetska M."/>
            <person name="Puhler A."/>
            <person name="Szczepanowski R."/>
            <person name="Bechthold A."/>
            <person name="Ruckert C."/>
        </authorList>
    </citation>
    <scope>NUCLEOTIDE SEQUENCE [LARGE SCALE GENOMIC DNA]</scope>
    <source>
        <strain evidence="4">ATCC 51144 / DSM 44229 / JCM 9112 / NBRC 15066 / NRRL 15764</strain>
    </source>
</reference>
<feature type="signal peptide" evidence="2">
    <location>
        <begin position="1"/>
        <end position="21"/>
    </location>
</feature>
<keyword evidence="2" id="KW-0732">Signal</keyword>
<sequence length="107" mass="10120">MRGRCAALGAVLGAVSPLVTAGVALAGTSTTALGASSVDTPVGIGAVALGVLGLIAGLVRRRRSAVVRAESEQLVTPVVPPVVPAVVPAVALPAPAAAPTAAQPTGA</sequence>
<protein>
    <submittedName>
        <fullName evidence="3">Putative secreted protein</fullName>
    </submittedName>
</protein>
<dbReference type="HOGENOM" id="CLU_2208183_0_0_11"/>
<dbReference type="AlphaFoldDB" id="K0KBP8"/>
<dbReference type="EMBL" id="HE804045">
    <property type="protein sequence ID" value="CCH34977.1"/>
    <property type="molecule type" value="Genomic_DNA"/>
</dbReference>
<organism evidence="3 4">
    <name type="scientific">Saccharothrix espanaensis (strain ATCC 51144 / DSM 44229 / JCM 9112 / NBRC 15066 / NRRL 15764)</name>
    <dbReference type="NCBI Taxonomy" id="1179773"/>
    <lineage>
        <taxon>Bacteria</taxon>
        <taxon>Bacillati</taxon>
        <taxon>Actinomycetota</taxon>
        <taxon>Actinomycetes</taxon>
        <taxon>Pseudonocardiales</taxon>
        <taxon>Pseudonocardiaceae</taxon>
        <taxon>Saccharothrix</taxon>
    </lineage>
</organism>
<name>K0KBP8_SACES</name>
<gene>
    <name evidence="3" type="ordered locus">BN6_77570</name>
</gene>
<keyword evidence="1" id="KW-0472">Membrane</keyword>
<dbReference type="STRING" id="1179773.BN6_77570"/>
<feature type="transmembrane region" description="Helical" evidence="1">
    <location>
        <begin position="42"/>
        <end position="59"/>
    </location>
</feature>
<dbReference type="RefSeq" id="WP_015105086.1">
    <property type="nucleotide sequence ID" value="NC_019673.1"/>
</dbReference>
<feature type="chain" id="PRO_5038826929" evidence="2">
    <location>
        <begin position="22"/>
        <end position="107"/>
    </location>
</feature>
<keyword evidence="1" id="KW-0812">Transmembrane</keyword>
<dbReference type="KEGG" id="sesp:BN6_77570"/>
<keyword evidence="4" id="KW-1185">Reference proteome</keyword>